<dbReference type="InterPro" id="IPR023631">
    <property type="entry name" value="Amidase_dom"/>
</dbReference>
<protein>
    <submittedName>
        <fullName evidence="4">Amidase 1</fullName>
    </submittedName>
</protein>
<dbReference type="PANTHER" id="PTHR46310:SF7">
    <property type="entry name" value="AMIDASE 1"/>
    <property type="match status" value="1"/>
</dbReference>
<reference evidence="5" key="1">
    <citation type="journal article" date="2023" name="Mol. Phylogenet. Evol.">
        <title>Genome-scale phylogeny and comparative genomics of the fungal order Sordariales.</title>
        <authorList>
            <person name="Hensen N."/>
            <person name="Bonometti L."/>
            <person name="Westerberg I."/>
            <person name="Brannstrom I.O."/>
            <person name="Guillou S."/>
            <person name="Cros-Aarteil S."/>
            <person name="Calhoun S."/>
            <person name="Haridas S."/>
            <person name="Kuo A."/>
            <person name="Mondo S."/>
            <person name="Pangilinan J."/>
            <person name="Riley R."/>
            <person name="LaButti K."/>
            <person name="Andreopoulos B."/>
            <person name="Lipzen A."/>
            <person name="Chen C."/>
            <person name="Yan M."/>
            <person name="Daum C."/>
            <person name="Ng V."/>
            <person name="Clum A."/>
            <person name="Steindorff A."/>
            <person name="Ohm R.A."/>
            <person name="Martin F."/>
            <person name="Silar P."/>
            <person name="Natvig D.O."/>
            <person name="Lalanne C."/>
            <person name="Gautier V."/>
            <person name="Ament-Velasquez S.L."/>
            <person name="Kruys A."/>
            <person name="Hutchinson M.I."/>
            <person name="Powell A.J."/>
            <person name="Barry K."/>
            <person name="Miller A.N."/>
            <person name="Grigoriev I.V."/>
            <person name="Debuchy R."/>
            <person name="Gladieux P."/>
            <person name="Hiltunen Thoren M."/>
            <person name="Johannesson H."/>
        </authorList>
    </citation>
    <scope>NUCLEOTIDE SEQUENCE [LARGE SCALE GENOMIC DNA]</scope>
    <source>
        <strain evidence="5">CBS 284.82</strain>
    </source>
</reference>
<feature type="signal peptide" evidence="1">
    <location>
        <begin position="1"/>
        <end position="28"/>
    </location>
</feature>
<evidence type="ECO:0000256" key="1">
    <source>
        <dbReference type="SAM" id="SignalP"/>
    </source>
</evidence>
<evidence type="ECO:0000313" key="5">
    <source>
        <dbReference type="Proteomes" id="UP001303115"/>
    </source>
</evidence>
<comment type="caution">
    <text evidence="4">The sequence shown here is derived from an EMBL/GenBank/DDBJ whole genome shotgun (WGS) entry which is preliminary data.</text>
</comment>
<dbReference type="Pfam" id="PF01425">
    <property type="entry name" value="Amidase"/>
    <property type="match status" value="1"/>
</dbReference>
<proteinExistence type="predicted"/>
<feature type="chain" id="PRO_5042959800" evidence="1">
    <location>
        <begin position="29"/>
        <end position="666"/>
    </location>
</feature>
<dbReference type="PANTHER" id="PTHR46310">
    <property type="entry name" value="AMIDASE 1"/>
    <property type="match status" value="1"/>
</dbReference>
<name>A0AAN6PDK4_9PEZI</name>
<dbReference type="InterPro" id="IPR058329">
    <property type="entry name" value="Arp1_N"/>
</dbReference>
<evidence type="ECO:0000259" key="2">
    <source>
        <dbReference type="Pfam" id="PF01425"/>
    </source>
</evidence>
<evidence type="ECO:0000259" key="3">
    <source>
        <dbReference type="Pfam" id="PF26053"/>
    </source>
</evidence>
<dbReference type="SUPFAM" id="SSF75304">
    <property type="entry name" value="Amidase signature (AS) enzymes"/>
    <property type="match status" value="1"/>
</dbReference>
<dbReference type="Pfam" id="PF26053">
    <property type="entry name" value="DUF8016"/>
    <property type="match status" value="1"/>
</dbReference>
<dbReference type="InterPro" id="IPR036928">
    <property type="entry name" value="AS_sf"/>
</dbReference>
<keyword evidence="1" id="KW-0732">Signal</keyword>
<organism evidence="4 5">
    <name type="scientific">Parachaetomium inaequale</name>
    <dbReference type="NCBI Taxonomy" id="2588326"/>
    <lineage>
        <taxon>Eukaryota</taxon>
        <taxon>Fungi</taxon>
        <taxon>Dikarya</taxon>
        <taxon>Ascomycota</taxon>
        <taxon>Pezizomycotina</taxon>
        <taxon>Sordariomycetes</taxon>
        <taxon>Sordariomycetidae</taxon>
        <taxon>Sordariales</taxon>
        <taxon>Chaetomiaceae</taxon>
        <taxon>Parachaetomium</taxon>
    </lineage>
</organism>
<evidence type="ECO:0000313" key="4">
    <source>
        <dbReference type="EMBL" id="KAK4034037.1"/>
    </source>
</evidence>
<dbReference type="EMBL" id="MU854497">
    <property type="protein sequence ID" value="KAK4034037.1"/>
    <property type="molecule type" value="Genomic_DNA"/>
</dbReference>
<accession>A0AAN6PDK4</accession>
<sequence>MATSAGSTSRSLGLSVLFLLATLTTTSAQLASAGLTVTLNNVYYFVSPFSSGKVNAPKGSLDRVPGVIGFKPVTVVQDRVAQADISTLLTNWTAIDDVYQEAFSDAIFLTEPSGGKWHRSLEVTEIQILPDVSSSLISSKNSKIPSGPYFIEVATGSLYPVYRLYDDFAGAFTEPLIPTPDGRFQPLSAKIPGSSSLTVGVPSRLYFTKTADKPLAGVRVGVKDIYRLAGVKGSNGNRAWYNLYPPSNITGPAIQRLIDAGAQIIGLQKTSQFANGEFATADWVDYHSPFNPRGDGYQDPGSSSSGAGASVASYDWLDIAIGSDTGGSIRGPAGIQGLFGNRPSHGLVSLDHVMPLSPTLDTPGFIVRDPYLWDAASAVLYGKNYTSLAHKKPAYPKTVYTLGFPTASDKPADKLLIDFANAVASFVNGTAAPLDLDSKWSATRPAEAGNATLNQLLNTTYATIITKEQTALLRDPFYRDYAAAHANRLPFINPTPIIRWAYGDSLPAEALSTALTEQTLFKTWFNTHILPPTNSTPQNGPSTTAECSSSLILYISALADAGPRDLYAGPPGIPFGFWDVRISTFAGVPDSVFPVGEIGVVSEVTGVEEKLAVAVSVLAARGCDGLLVKLAQELVERGVVRVPRVGASGLDGGEVLMRRGWGEGGQ</sequence>
<feature type="domain" description="Amidase" evidence="2">
    <location>
        <begin position="209"/>
        <end position="369"/>
    </location>
</feature>
<keyword evidence="5" id="KW-1185">Reference proteome</keyword>
<gene>
    <name evidence="4" type="ORF">C8A01DRAFT_49460</name>
</gene>
<feature type="domain" description="Scytalone dehydratase-like protein Arp1 N-terminal" evidence="3">
    <location>
        <begin position="69"/>
        <end position="165"/>
    </location>
</feature>
<dbReference type="AlphaFoldDB" id="A0AAN6PDK4"/>
<dbReference type="Proteomes" id="UP001303115">
    <property type="component" value="Unassembled WGS sequence"/>
</dbReference>
<dbReference type="Gene3D" id="3.90.1300.10">
    <property type="entry name" value="Amidase signature (AS) domain"/>
    <property type="match status" value="1"/>
</dbReference>